<keyword evidence="8" id="KW-0406">Ion transport</keyword>
<evidence type="ECO:0000256" key="9">
    <source>
        <dbReference type="ARBA" id="ARBA00023136"/>
    </source>
</evidence>
<feature type="transmembrane region" description="Helical" evidence="12">
    <location>
        <begin position="20"/>
        <end position="37"/>
    </location>
</feature>
<comment type="subcellular location">
    <subcellularLocation>
        <location evidence="1">Membrane</location>
        <topology evidence="1">Multi-pass membrane protein</topology>
    </subcellularLocation>
    <subcellularLocation>
        <location evidence="11">Mitochondrion inner membrane</location>
        <topology evidence="11">Multi-pass membrane protein</topology>
    </subcellularLocation>
</comment>
<dbReference type="SUPFAM" id="SSF81336">
    <property type="entry name" value="F1F0 ATP synthase subunit A"/>
    <property type="match status" value="1"/>
</dbReference>
<name>A0A6B9WH56_9ACAR</name>
<reference evidence="13" key="1">
    <citation type="journal article" date="2019" name="Zool. Scr.">
        <title>Mitochondrial genome reorganization characterizes various lineages of mesostigmatid mites (Acari: Parasitiformes).</title>
        <authorList>
            <person name="Li W.-N."/>
            <person name="Shao R."/>
            <person name="Zhang Q."/>
            <person name="Deng W."/>
            <person name="Xue X.-F."/>
        </authorList>
    </citation>
    <scope>NUCLEOTIDE SEQUENCE</scope>
</reference>
<organism evidence="13">
    <name type="scientific">Parasitus wangdunqingi</name>
    <dbReference type="NCBI Taxonomy" id="2695866"/>
    <lineage>
        <taxon>Eukaryota</taxon>
        <taxon>Metazoa</taxon>
        <taxon>Ecdysozoa</taxon>
        <taxon>Arthropoda</taxon>
        <taxon>Chelicerata</taxon>
        <taxon>Arachnida</taxon>
        <taxon>Acari</taxon>
        <taxon>Parasitiformes</taxon>
        <taxon>Mesostigmata</taxon>
        <taxon>Gamasina</taxon>
        <taxon>Parasitoidea</taxon>
        <taxon>Parasitidae</taxon>
        <taxon>Parasitinae</taxon>
        <taxon>Parasitus</taxon>
    </lineage>
</organism>
<keyword evidence="7 12" id="KW-1133">Transmembrane helix</keyword>
<dbReference type="Pfam" id="PF00119">
    <property type="entry name" value="ATP-synt_A"/>
    <property type="match status" value="1"/>
</dbReference>
<dbReference type="PRINTS" id="PR00123">
    <property type="entry name" value="ATPASEA"/>
</dbReference>
<keyword evidence="5 12" id="KW-0812">Transmembrane</keyword>
<feature type="transmembrane region" description="Helical" evidence="12">
    <location>
        <begin position="189"/>
        <end position="217"/>
    </location>
</feature>
<dbReference type="GO" id="GO:0046933">
    <property type="term" value="F:proton-transporting ATP synthase activity, rotational mechanism"/>
    <property type="evidence" value="ECO:0007669"/>
    <property type="project" value="TreeGrafter"/>
</dbReference>
<dbReference type="PANTHER" id="PTHR11410">
    <property type="entry name" value="ATP SYNTHASE SUBUNIT A"/>
    <property type="match status" value="1"/>
</dbReference>
<evidence type="ECO:0000256" key="7">
    <source>
        <dbReference type="ARBA" id="ARBA00022989"/>
    </source>
</evidence>
<evidence type="ECO:0000256" key="1">
    <source>
        <dbReference type="ARBA" id="ARBA00004141"/>
    </source>
</evidence>
<proteinExistence type="inferred from homology"/>
<dbReference type="Gene3D" id="1.20.120.220">
    <property type="entry name" value="ATP synthase, F0 complex, subunit A"/>
    <property type="match status" value="1"/>
</dbReference>
<evidence type="ECO:0000313" key="13">
    <source>
        <dbReference type="EMBL" id="QHQ98551.1"/>
    </source>
</evidence>
<feature type="transmembrane region" description="Helical" evidence="12">
    <location>
        <begin position="123"/>
        <end position="143"/>
    </location>
</feature>
<dbReference type="GO" id="GO:0005743">
    <property type="term" value="C:mitochondrial inner membrane"/>
    <property type="evidence" value="ECO:0007669"/>
    <property type="project" value="UniProtKB-SubCell"/>
</dbReference>
<dbReference type="GO" id="GO:0045259">
    <property type="term" value="C:proton-transporting ATP synthase complex"/>
    <property type="evidence" value="ECO:0007669"/>
    <property type="project" value="UniProtKB-KW"/>
</dbReference>
<gene>
    <name evidence="13" type="primary">atp6</name>
</gene>
<dbReference type="PANTHER" id="PTHR11410:SF0">
    <property type="entry name" value="ATP SYNTHASE SUBUNIT A"/>
    <property type="match status" value="1"/>
</dbReference>
<keyword evidence="4" id="KW-0138">CF(0)</keyword>
<dbReference type="PROSITE" id="PS00449">
    <property type="entry name" value="ATPASE_A"/>
    <property type="match status" value="1"/>
</dbReference>
<accession>A0A6B9WH56</accession>
<evidence type="ECO:0000256" key="6">
    <source>
        <dbReference type="ARBA" id="ARBA00022781"/>
    </source>
</evidence>
<keyword evidence="9 12" id="KW-0472">Membrane</keyword>
<keyword evidence="6" id="KW-0375">Hydrogen ion transport</keyword>
<evidence type="ECO:0000256" key="8">
    <source>
        <dbReference type="ARBA" id="ARBA00023065"/>
    </source>
</evidence>
<dbReference type="InterPro" id="IPR035908">
    <property type="entry name" value="F0_ATP_A_sf"/>
</dbReference>
<evidence type="ECO:0000256" key="5">
    <source>
        <dbReference type="ARBA" id="ARBA00022692"/>
    </source>
</evidence>
<dbReference type="CDD" id="cd00310">
    <property type="entry name" value="ATP-synt_Fo_a_6"/>
    <property type="match status" value="1"/>
</dbReference>
<evidence type="ECO:0000256" key="11">
    <source>
        <dbReference type="RuleBase" id="RU004450"/>
    </source>
</evidence>
<feature type="transmembrane region" description="Helical" evidence="12">
    <location>
        <begin position="68"/>
        <end position="90"/>
    </location>
</feature>
<keyword evidence="13" id="KW-0496">Mitochondrion</keyword>
<evidence type="ECO:0000256" key="12">
    <source>
        <dbReference type="SAM" id="Phobius"/>
    </source>
</evidence>
<evidence type="ECO:0000256" key="2">
    <source>
        <dbReference type="ARBA" id="ARBA00006810"/>
    </source>
</evidence>
<geneLocation type="mitochondrion" evidence="13"/>
<comment type="similarity">
    <text evidence="2">Belongs to the ATPase A chain family.</text>
</comment>
<protein>
    <recommendedName>
        <fullName evidence="11">ATP synthase subunit a</fullName>
    </recommendedName>
</protein>
<feature type="transmembrane region" description="Helical" evidence="12">
    <location>
        <begin position="97"/>
        <end position="117"/>
    </location>
</feature>
<feature type="transmembrane region" description="Helical" evidence="12">
    <location>
        <begin position="155"/>
        <end position="177"/>
    </location>
</feature>
<evidence type="ECO:0000256" key="3">
    <source>
        <dbReference type="ARBA" id="ARBA00022448"/>
    </source>
</evidence>
<evidence type="ECO:0000256" key="10">
    <source>
        <dbReference type="ARBA" id="ARBA00023310"/>
    </source>
</evidence>
<dbReference type="AlphaFoldDB" id="A0A6B9WH56"/>
<evidence type="ECO:0000256" key="4">
    <source>
        <dbReference type="ARBA" id="ARBA00022547"/>
    </source>
</evidence>
<sequence>MTNLFSIFDPSTSSMFSLNWLSMFFPIILAPYMYWAFPSRVQMVFFMLSNYIISELKNNLTKENYKTLLIFFTLFWFVMCNNLMGLYPYIFTATSHLVITLTLALPFWMLFMLYGWINLTNHMFTHLVPLGTPMALSFFMVFIETISNIIRPITLSVRLAANMIAGHLLLSLLSGISESMPIIFIPSSIVLATLLTLEYAVAIIQSYVFITLMSLYLNEIN</sequence>
<dbReference type="InterPro" id="IPR023011">
    <property type="entry name" value="ATP_synth_F0_asu_AS"/>
</dbReference>
<keyword evidence="3" id="KW-0813">Transport</keyword>
<dbReference type="InterPro" id="IPR045083">
    <property type="entry name" value="ATP_synth_F0_asu_bact/mt"/>
</dbReference>
<dbReference type="NCBIfam" id="TIGR01131">
    <property type="entry name" value="ATP_synt_6_or_A"/>
    <property type="match status" value="1"/>
</dbReference>
<dbReference type="EMBL" id="MK270528">
    <property type="protein sequence ID" value="QHQ98551.1"/>
    <property type="molecule type" value="Genomic_DNA"/>
</dbReference>
<keyword evidence="10" id="KW-0066">ATP synthesis</keyword>
<dbReference type="InterPro" id="IPR000568">
    <property type="entry name" value="ATP_synth_F0_asu"/>
</dbReference>